<sequence>MTCSPVWQDGKETDAEKAVTGNPSMKTLIEEEIFAEQVCAKVCQKVIMLNGECDMHPDSGNPRVSDDKDKLSKTIGKFVNQQLAGRKHLGEDGANPFSKELVNMLQAPNLDEESFQKHLRQPSPRLVKYMRSLLDINVERAGFQIRNRS</sequence>
<accession>A0ACB9R0A8</accession>
<reference evidence="2" key="1">
    <citation type="journal article" date="2023" name="Front. Plant Sci.">
        <title>Chromosomal-level genome assembly of Melastoma candidum provides insights into trichome evolution.</title>
        <authorList>
            <person name="Zhong Y."/>
            <person name="Wu W."/>
            <person name="Sun C."/>
            <person name="Zou P."/>
            <person name="Liu Y."/>
            <person name="Dai S."/>
            <person name="Zhou R."/>
        </authorList>
    </citation>
    <scope>NUCLEOTIDE SEQUENCE [LARGE SCALE GENOMIC DNA]</scope>
</reference>
<gene>
    <name evidence="1" type="ORF">MLD38_010587</name>
</gene>
<dbReference type="EMBL" id="CM042883">
    <property type="protein sequence ID" value="KAI4372345.1"/>
    <property type="molecule type" value="Genomic_DNA"/>
</dbReference>
<evidence type="ECO:0000313" key="2">
    <source>
        <dbReference type="Proteomes" id="UP001057402"/>
    </source>
</evidence>
<comment type="caution">
    <text evidence="1">The sequence shown here is derived from an EMBL/GenBank/DDBJ whole genome shotgun (WGS) entry which is preliminary data.</text>
</comment>
<organism evidence="1 2">
    <name type="scientific">Melastoma candidum</name>
    <dbReference type="NCBI Taxonomy" id="119954"/>
    <lineage>
        <taxon>Eukaryota</taxon>
        <taxon>Viridiplantae</taxon>
        <taxon>Streptophyta</taxon>
        <taxon>Embryophyta</taxon>
        <taxon>Tracheophyta</taxon>
        <taxon>Spermatophyta</taxon>
        <taxon>Magnoliopsida</taxon>
        <taxon>eudicotyledons</taxon>
        <taxon>Gunneridae</taxon>
        <taxon>Pentapetalae</taxon>
        <taxon>rosids</taxon>
        <taxon>malvids</taxon>
        <taxon>Myrtales</taxon>
        <taxon>Melastomataceae</taxon>
        <taxon>Melastomatoideae</taxon>
        <taxon>Melastomateae</taxon>
        <taxon>Melastoma</taxon>
    </lineage>
</organism>
<protein>
    <submittedName>
        <fullName evidence="1">Uncharacterized protein</fullName>
    </submittedName>
</protein>
<name>A0ACB9R0A8_9MYRT</name>
<keyword evidence="2" id="KW-1185">Reference proteome</keyword>
<dbReference type="Proteomes" id="UP001057402">
    <property type="component" value="Chromosome 4"/>
</dbReference>
<evidence type="ECO:0000313" key="1">
    <source>
        <dbReference type="EMBL" id="KAI4372345.1"/>
    </source>
</evidence>
<proteinExistence type="predicted"/>